<dbReference type="Gene3D" id="3.30.1200.10">
    <property type="entry name" value="YggU-like"/>
    <property type="match status" value="1"/>
</dbReference>
<dbReference type="HAMAP" id="MF_00634">
    <property type="entry name" value="UPF0235"/>
    <property type="match status" value="1"/>
</dbReference>
<dbReference type="InterPro" id="IPR036591">
    <property type="entry name" value="YggU-like_sf"/>
</dbReference>
<dbReference type="SMART" id="SM01152">
    <property type="entry name" value="DUF167"/>
    <property type="match status" value="1"/>
</dbReference>
<evidence type="ECO:0000256" key="2">
    <source>
        <dbReference type="HAMAP-Rule" id="MF_00634"/>
    </source>
</evidence>
<evidence type="ECO:0000256" key="1">
    <source>
        <dbReference type="ARBA" id="ARBA00010364"/>
    </source>
</evidence>
<dbReference type="Proteomes" id="UP000179266">
    <property type="component" value="Unassembled WGS sequence"/>
</dbReference>
<dbReference type="Pfam" id="PF02594">
    <property type="entry name" value="DUF167"/>
    <property type="match status" value="1"/>
</dbReference>
<reference evidence="3 4" key="1">
    <citation type="journal article" date="2016" name="Nat. Commun.">
        <title>Thousands of microbial genomes shed light on interconnected biogeochemical processes in an aquifer system.</title>
        <authorList>
            <person name="Anantharaman K."/>
            <person name="Brown C.T."/>
            <person name="Hug L.A."/>
            <person name="Sharon I."/>
            <person name="Castelle C.J."/>
            <person name="Probst A.J."/>
            <person name="Thomas B.C."/>
            <person name="Singh A."/>
            <person name="Wilkins M.J."/>
            <person name="Karaoz U."/>
            <person name="Brodie E.L."/>
            <person name="Williams K.H."/>
            <person name="Hubbard S.S."/>
            <person name="Banfield J.F."/>
        </authorList>
    </citation>
    <scope>NUCLEOTIDE SEQUENCE [LARGE SCALE GENOMIC DNA]</scope>
</reference>
<comment type="caution">
    <text evidence="3">The sequence shown here is derived from an EMBL/GenBank/DDBJ whole genome shotgun (WGS) entry which is preliminary data.</text>
</comment>
<dbReference type="PANTHER" id="PTHR13420">
    <property type="entry name" value="UPF0235 PROTEIN C15ORF40"/>
    <property type="match status" value="1"/>
</dbReference>
<organism evidence="3 4">
    <name type="scientific">Candidatus Schekmanbacteria bacterium RBG_13_48_7</name>
    <dbReference type="NCBI Taxonomy" id="1817878"/>
    <lineage>
        <taxon>Bacteria</taxon>
        <taxon>Candidatus Schekmaniibacteriota</taxon>
    </lineage>
</organism>
<evidence type="ECO:0000313" key="3">
    <source>
        <dbReference type="EMBL" id="OGL45358.1"/>
    </source>
</evidence>
<dbReference type="EMBL" id="MGDD01000181">
    <property type="protein sequence ID" value="OGL45358.1"/>
    <property type="molecule type" value="Genomic_DNA"/>
</dbReference>
<gene>
    <name evidence="3" type="ORF">A2161_12965</name>
</gene>
<proteinExistence type="inferred from homology"/>
<name>A0A1F7RWD0_9BACT</name>
<dbReference type="InterPro" id="IPR003746">
    <property type="entry name" value="DUF167"/>
</dbReference>
<comment type="similarity">
    <text evidence="1 2">Belongs to the UPF0235 family.</text>
</comment>
<evidence type="ECO:0000313" key="4">
    <source>
        <dbReference type="Proteomes" id="UP000179266"/>
    </source>
</evidence>
<sequence length="88" mass="9712">MINVKVIPKSSKSEVAGVQNGFLKLKLCSPPEKGKANAECQRLLAGIFDLAKNQIMLVSGEKKQQKTFLIDNVDEPGFLESINRCINH</sequence>
<dbReference type="PANTHER" id="PTHR13420:SF7">
    <property type="entry name" value="UPF0235 PROTEIN C15ORF40"/>
    <property type="match status" value="1"/>
</dbReference>
<dbReference type="AlphaFoldDB" id="A0A1F7RWD0"/>
<dbReference type="GO" id="GO:0005737">
    <property type="term" value="C:cytoplasm"/>
    <property type="evidence" value="ECO:0007669"/>
    <property type="project" value="TreeGrafter"/>
</dbReference>
<protein>
    <recommendedName>
        <fullName evidence="2">UPF0235 protein A2161_12965</fullName>
    </recommendedName>
</protein>
<dbReference type="NCBIfam" id="TIGR00251">
    <property type="entry name" value="DUF167 family protein"/>
    <property type="match status" value="1"/>
</dbReference>
<accession>A0A1F7RWD0</accession>
<dbReference type="SUPFAM" id="SSF69786">
    <property type="entry name" value="YggU-like"/>
    <property type="match status" value="1"/>
</dbReference>